<evidence type="ECO:0000313" key="2">
    <source>
        <dbReference type="EMBL" id="RDI74459.1"/>
    </source>
</evidence>
<comment type="caution">
    <text evidence="2">The sequence shown here is derived from an EMBL/GenBank/DDBJ whole genome shotgun (WGS) entry which is preliminary data.</text>
</comment>
<name>A0A7M2YY10_9ACTN</name>
<dbReference type="RefSeq" id="WP_114796450.1">
    <property type="nucleotide sequence ID" value="NZ_QQZY01000004.1"/>
</dbReference>
<feature type="transmembrane region" description="Helical" evidence="1">
    <location>
        <begin position="213"/>
        <end position="231"/>
    </location>
</feature>
<organism evidence="2 3">
    <name type="scientific">Gaiella occulta</name>
    <dbReference type="NCBI Taxonomy" id="1002870"/>
    <lineage>
        <taxon>Bacteria</taxon>
        <taxon>Bacillati</taxon>
        <taxon>Actinomycetota</taxon>
        <taxon>Thermoleophilia</taxon>
        <taxon>Gaiellales</taxon>
        <taxon>Gaiellaceae</taxon>
        <taxon>Gaiella</taxon>
    </lineage>
</organism>
<accession>A0A7M2YY10</accession>
<feature type="transmembrane region" description="Helical" evidence="1">
    <location>
        <begin position="137"/>
        <end position="159"/>
    </location>
</feature>
<dbReference type="Proteomes" id="UP000254134">
    <property type="component" value="Unassembled WGS sequence"/>
</dbReference>
<protein>
    <submittedName>
        <fullName evidence="2">Uncharacterized protein</fullName>
    </submittedName>
</protein>
<keyword evidence="3" id="KW-1185">Reference proteome</keyword>
<keyword evidence="1" id="KW-0472">Membrane</keyword>
<reference evidence="3" key="2">
    <citation type="journal article" date="2019" name="MicrobiologyOpen">
        <title>High-quality draft genome sequence of Gaiella occulta isolated from a 150 meter deep mineral water borehole and comparison with the genome sequences of other deep-branching lineages of the phylum Actinobacteria.</title>
        <authorList>
            <person name="Severino R."/>
            <person name="Froufe H.J.C."/>
            <person name="Barroso C."/>
            <person name="Albuquerque L."/>
            <person name="Lobo-da-Cunha A."/>
            <person name="da Costa M.S."/>
            <person name="Egas C."/>
        </authorList>
    </citation>
    <scope>NUCLEOTIDE SEQUENCE [LARGE SCALE GENOMIC DNA]</scope>
    <source>
        <strain evidence="3">F2-233</strain>
    </source>
</reference>
<feature type="transmembrane region" description="Helical" evidence="1">
    <location>
        <begin position="100"/>
        <end position="117"/>
    </location>
</feature>
<dbReference type="EMBL" id="QQZY01000004">
    <property type="protein sequence ID" value="RDI74459.1"/>
    <property type="molecule type" value="Genomic_DNA"/>
</dbReference>
<evidence type="ECO:0000256" key="1">
    <source>
        <dbReference type="SAM" id="Phobius"/>
    </source>
</evidence>
<feature type="transmembrane region" description="Helical" evidence="1">
    <location>
        <begin position="34"/>
        <end position="57"/>
    </location>
</feature>
<sequence length="236" mass="25045">MSVDAPALSGRDAARDGAYAAPATAELPGLIVRVGVWVAAVGFAAQGIADMAGFIWFDGTVGQLSADAELTIWSWASSTATACAALAAGLLAVAHRGRRLTYLFLAATLAFFSADDMLQIHERLKANLGGAHETTRIVWPVVYLPLLITSFLLLWRCAAHAFGPARRSVRLGLLMLVAAVAWEAVSFGMVQIGLDRGTFAYELEVVVEEGLELAGWILIASGLMAGLLDRATRMSR</sequence>
<feature type="transmembrane region" description="Helical" evidence="1">
    <location>
        <begin position="171"/>
        <end position="193"/>
    </location>
</feature>
<feature type="transmembrane region" description="Helical" evidence="1">
    <location>
        <begin position="72"/>
        <end position="93"/>
    </location>
</feature>
<dbReference type="AlphaFoldDB" id="A0A7M2YY10"/>
<proteinExistence type="predicted"/>
<keyword evidence="1" id="KW-0812">Transmembrane</keyword>
<evidence type="ECO:0000313" key="3">
    <source>
        <dbReference type="Proteomes" id="UP000254134"/>
    </source>
</evidence>
<gene>
    <name evidence="2" type="ORF">Gocc_2035</name>
</gene>
<reference evidence="2 3" key="1">
    <citation type="submission" date="2018-07" db="EMBL/GenBank/DDBJ databases">
        <title>High-quality-draft genome sequence of Gaiella occulta.</title>
        <authorList>
            <person name="Severino R."/>
            <person name="Froufe H.J.C."/>
            <person name="Rainey F.A."/>
            <person name="Barroso C."/>
            <person name="Albuquerque L."/>
            <person name="Lobo-Da-Cunha A."/>
            <person name="Da Costa M.S."/>
            <person name="Egas C."/>
        </authorList>
    </citation>
    <scope>NUCLEOTIDE SEQUENCE [LARGE SCALE GENOMIC DNA]</scope>
    <source>
        <strain evidence="2 3">F2-233</strain>
    </source>
</reference>
<keyword evidence="1" id="KW-1133">Transmembrane helix</keyword>